<name>A0A7S3ZNY1_9STRA</name>
<feature type="compositionally biased region" description="Low complexity" evidence="1">
    <location>
        <begin position="366"/>
        <end position="377"/>
    </location>
</feature>
<evidence type="ECO:0000313" key="2">
    <source>
        <dbReference type="EMBL" id="CAE0689291.1"/>
    </source>
</evidence>
<feature type="compositionally biased region" description="Polar residues" evidence="1">
    <location>
        <begin position="378"/>
        <end position="413"/>
    </location>
</feature>
<feature type="region of interest" description="Disordered" evidence="1">
    <location>
        <begin position="252"/>
        <end position="349"/>
    </location>
</feature>
<feature type="compositionally biased region" description="Pro residues" evidence="1">
    <location>
        <begin position="131"/>
        <end position="146"/>
    </location>
</feature>
<gene>
    <name evidence="2" type="ORF">PCAL00307_LOCUS4725</name>
    <name evidence="3" type="ORF">PECAL_6P17970</name>
</gene>
<reference evidence="3" key="2">
    <citation type="submission" date="2021-11" db="EMBL/GenBank/DDBJ databases">
        <authorList>
            <consortium name="Genoscope - CEA"/>
            <person name="William W."/>
        </authorList>
    </citation>
    <scope>NUCLEOTIDE SEQUENCE</scope>
</reference>
<keyword evidence="4" id="KW-1185">Reference proteome</keyword>
<dbReference type="EMBL" id="CAKKNE010000006">
    <property type="protein sequence ID" value="CAH0380156.1"/>
    <property type="molecule type" value="Genomic_DNA"/>
</dbReference>
<feature type="compositionally biased region" description="Pro residues" evidence="1">
    <location>
        <begin position="300"/>
        <end position="316"/>
    </location>
</feature>
<sequence length="427" mass="44786">MSSRKRPHAKVASSDVPLRTGQWTQAEIAFANQVIAHFHAGVLPNCDNGATLRALLAELLHCSPMRISKKFAGDGAIGKRTFTRSGALADAARAELYRLEKAFHESIDGQQRWPLAPWHTLLLGRDEPVRGPAPPPPSRPVAPTVPPRSRGAPPRQTPITLSRLNYDQQPQGAVARRGSRGGITMPEGAALNASRPRGAPPRPPAPAPAPNRPPEQYGSLYNRQLLHREVYGWVPNELGVEQSPQTLARMLDPTGQPQPRGPPSMAQQMFWPNLPPGASPLDLQRQLPPGASPLDLQRQIPPPVPGQGGPSPPLPQGSPIGFSPMIDFARMPPPPPVATGPSPAPLSRALYAAAPPPQSVVAAAHAAAQAAAGVASSDTPQSVTSELSAGSPASQTAGTLSGADNTAESTQRSLADDATPAEASETS</sequence>
<dbReference type="EMBL" id="HBIW01005724">
    <property type="protein sequence ID" value="CAE0689291.1"/>
    <property type="molecule type" value="Transcribed_RNA"/>
</dbReference>
<feature type="region of interest" description="Disordered" evidence="1">
    <location>
        <begin position="366"/>
        <end position="427"/>
    </location>
</feature>
<reference evidence="2" key="1">
    <citation type="submission" date="2021-01" db="EMBL/GenBank/DDBJ databases">
        <authorList>
            <person name="Corre E."/>
            <person name="Pelletier E."/>
            <person name="Niang G."/>
            <person name="Scheremetjew M."/>
            <person name="Finn R."/>
            <person name="Kale V."/>
            <person name="Holt S."/>
            <person name="Cochrane G."/>
            <person name="Meng A."/>
            <person name="Brown T."/>
            <person name="Cohen L."/>
        </authorList>
    </citation>
    <scope>NUCLEOTIDE SEQUENCE</scope>
    <source>
        <strain evidence="2">CCMP1756</strain>
    </source>
</reference>
<feature type="region of interest" description="Disordered" evidence="1">
    <location>
        <begin position="126"/>
        <end position="218"/>
    </location>
</feature>
<proteinExistence type="predicted"/>
<feature type="compositionally biased region" description="Pro residues" evidence="1">
    <location>
        <begin position="331"/>
        <end position="344"/>
    </location>
</feature>
<evidence type="ECO:0000313" key="3">
    <source>
        <dbReference type="EMBL" id="CAH0380156.1"/>
    </source>
</evidence>
<dbReference type="Proteomes" id="UP000789595">
    <property type="component" value="Unassembled WGS sequence"/>
</dbReference>
<dbReference type="PANTHER" id="PTHR35213">
    <property type="entry name" value="RING-TYPE DOMAIN-CONTAINING PROTEIN-RELATED"/>
    <property type="match status" value="1"/>
</dbReference>
<evidence type="ECO:0000256" key="1">
    <source>
        <dbReference type="SAM" id="MobiDB-lite"/>
    </source>
</evidence>
<dbReference type="AlphaFoldDB" id="A0A7S3ZNY1"/>
<feature type="compositionally biased region" description="Polar residues" evidence="1">
    <location>
        <begin position="157"/>
        <end position="171"/>
    </location>
</feature>
<accession>A0A7S3ZNY1</accession>
<organism evidence="2">
    <name type="scientific">Pelagomonas calceolata</name>
    <dbReference type="NCBI Taxonomy" id="35677"/>
    <lineage>
        <taxon>Eukaryota</taxon>
        <taxon>Sar</taxon>
        <taxon>Stramenopiles</taxon>
        <taxon>Ochrophyta</taxon>
        <taxon>Pelagophyceae</taxon>
        <taxon>Pelagomonadales</taxon>
        <taxon>Pelagomonadaceae</taxon>
        <taxon>Pelagomonas</taxon>
    </lineage>
</organism>
<protein>
    <submittedName>
        <fullName evidence="2">Uncharacterized protein</fullName>
    </submittedName>
</protein>
<dbReference type="OrthoDB" id="206107at2759"/>
<evidence type="ECO:0000313" key="4">
    <source>
        <dbReference type="Proteomes" id="UP000789595"/>
    </source>
</evidence>
<feature type="compositionally biased region" description="Pro residues" evidence="1">
    <location>
        <begin position="198"/>
        <end position="213"/>
    </location>
</feature>